<dbReference type="GO" id="GO:0005886">
    <property type="term" value="C:plasma membrane"/>
    <property type="evidence" value="ECO:0007669"/>
    <property type="project" value="UniProtKB-SubCell"/>
</dbReference>
<evidence type="ECO:0000256" key="8">
    <source>
        <dbReference type="ARBA" id="ARBA00023136"/>
    </source>
</evidence>
<feature type="transmembrane region" description="Helical" evidence="9">
    <location>
        <begin position="381"/>
        <end position="405"/>
    </location>
</feature>
<dbReference type="PROSITE" id="PS50928">
    <property type="entry name" value="ABC_TM1"/>
    <property type="match status" value="1"/>
</dbReference>
<sequence>MTWPVQPVLLTTDVLLWLIVAAATALLWRVRHTPRLAAAFRALARRPMAMASLVFLAPYVAVALLDSIHFRPSLADTPGAYSPVVESVLDRLLLPLRERGEKTYSAPLALYSYARETVTADDGSVQRVFPRLEHGGAHLADVSARRGDIVKRLLPALVAGLAVGAALTALVCWRLARRARLPWRAAAGRLLRGDTDVAWRSALVTATLLAITVAAVAALATAYHVLGTDKVGQDVLYLSLKSIRTGVIIGSGSLLLALPLAVLLGTAAGYFGGRVDDLVQYLYATLNAIPGVLLIAAAVLTLDLYMDQHVAAFADVQQRADLRLTALCLILGATGWIGLCRLLRGEALKLRELEYVQSARALGQTQWRIIARHLWPNLTHLVLLTAVIDFSGLVLAEAVLSYVGVGVDPGTVSWGNMINTARLELAREPAVWWSLAAAFTFMLGLVLPANLLADALRDALDPRQGGKH</sequence>
<dbReference type="KEGG" id="gbi:PG2T_08260"/>
<dbReference type="GO" id="GO:0055085">
    <property type="term" value="P:transmembrane transport"/>
    <property type="evidence" value="ECO:0007669"/>
    <property type="project" value="InterPro"/>
</dbReference>
<reference evidence="12" key="1">
    <citation type="submission" date="2016-03" db="EMBL/GenBank/DDBJ databases">
        <title>Complete genome sequence of Solimmundus cernigliae, representing a novel lineage of polycyclic aromatic hydrocarbon degraders within the Gammaproteobacteria.</title>
        <authorList>
            <person name="Singleton D.R."/>
            <person name="Dickey A.N."/>
            <person name="Scholl E.H."/>
            <person name="Wright F.A."/>
            <person name="Aitken M.D."/>
        </authorList>
    </citation>
    <scope>NUCLEOTIDE SEQUENCE [LARGE SCALE GENOMIC DNA]</scope>
    <source>
        <strain evidence="12">TR3.2</strain>
    </source>
</reference>
<dbReference type="PANTHER" id="PTHR43386:SF24">
    <property type="entry name" value="OLIGOPEPTIDE TRANSPORT SYSTEM PERMEASE PROTEIN AMID"/>
    <property type="match status" value="1"/>
</dbReference>
<dbReference type="STRING" id="1810504.PG2T_08260"/>
<evidence type="ECO:0000256" key="6">
    <source>
        <dbReference type="ARBA" id="ARBA00022927"/>
    </source>
</evidence>
<comment type="subcellular location">
    <subcellularLocation>
        <location evidence="1 9">Cell membrane</location>
        <topology evidence="1 9">Multi-pass membrane protein</topology>
    </subcellularLocation>
</comment>
<feature type="transmembrane region" description="Helical" evidence="9">
    <location>
        <begin position="153"/>
        <end position="176"/>
    </location>
</feature>
<accession>A0A1B1YTW8</accession>
<dbReference type="GO" id="GO:0015833">
    <property type="term" value="P:peptide transport"/>
    <property type="evidence" value="ECO:0007669"/>
    <property type="project" value="UniProtKB-KW"/>
</dbReference>
<protein>
    <submittedName>
        <fullName evidence="11">Peptide ABC transporter permease</fullName>
    </submittedName>
</protein>
<evidence type="ECO:0000256" key="5">
    <source>
        <dbReference type="ARBA" id="ARBA00022856"/>
    </source>
</evidence>
<dbReference type="InterPro" id="IPR050366">
    <property type="entry name" value="BP-dependent_transpt_permease"/>
</dbReference>
<comment type="similarity">
    <text evidence="9">Belongs to the binding-protein-dependent transport system permease family.</text>
</comment>
<keyword evidence="4 9" id="KW-0812">Transmembrane</keyword>
<feature type="transmembrane region" description="Helical" evidence="9">
    <location>
        <begin position="281"/>
        <end position="302"/>
    </location>
</feature>
<feature type="transmembrane region" description="Helical" evidence="9">
    <location>
        <begin position="197"/>
        <end position="226"/>
    </location>
</feature>
<gene>
    <name evidence="11" type="ORF">PG2T_08260</name>
</gene>
<feature type="transmembrane region" description="Helical" evidence="9">
    <location>
        <begin position="49"/>
        <end position="70"/>
    </location>
</feature>
<organism evidence="11 12">
    <name type="scientific">Immundisolibacter cernigliae</name>
    <dbReference type="NCBI Taxonomy" id="1810504"/>
    <lineage>
        <taxon>Bacteria</taxon>
        <taxon>Pseudomonadati</taxon>
        <taxon>Pseudomonadota</taxon>
        <taxon>Gammaproteobacteria</taxon>
        <taxon>Immundisolibacterales</taxon>
        <taxon>Immundisolibacteraceae</taxon>
        <taxon>Immundisolibacter</taxon>
    </lineage>
</organism>
<dbReference type="InParanoid" id="A0A1B1YTW8"/>
<dbReference type="SUPFAM" id="SSF161098">
    <property type="entry name" value="MetI-like"/>
    <property type="match status" value="1"/>
</dbReference>
<evidence type="ECO:0000256" key="4">
    <source>
        <dbReference type="ARBA" id="ARBA00022692"/>
    </source>
</evidence>
<evidence type="ECO:0000256" key="1">
    <source>
        <dbReference type="ARBA" id="ARBA00004651"/>
    </source>
</evidence>
<dbReference type="CDD" id="cd06261">
    <property type="entry name" value="TM_PBP2"/>
    <property type="match status" value="1"/>
</dbReference>
<dbReference type="OrthoDB" id="9805884at2"/>
<evidence type="ECO:0000256" key="3">
    <source>
        <dbReference type="ARBA" id="ARBA00022475"/>
    </source>
</evidence>
<dbReference type="EMBL" id="CP014671">
    <property type="protein sequence ID" value="ANX04169.1"/>
    <property type="molecule type" value="Genomic_DNA"/>
</dbReference>
<evidence type="ECO:0000313" key="12">
    <source>
        <dbReference type="Proteomes" id="UP000092952"/>
    </source>
</evidence>
<evidence type="ECO:0000313" key="11">
    <source>
        <dbReference type="EMBL" id="ANX04169.1"/>
    </source>
</evidence>
<evidence type="ECO:0000259" key="10">
    <source>
        <dbReference type="PROSITE" id="PS50928"/>
    </source>
</evidence>
<feature type="transmembrane region" description="Helical" evidence="9">
    <location>
        <begin position="6"/>
        <end position="28"/>
    </location>
</feature>
<dbReference type="Proteomes" id="UP000092952">
    <property type="component" value="Chromosome"/>
</dbReference>
<keyword evidence="8 9" id="KW-0472">Membrane</keyword>
<evidence type="ECO:0000256" key="7">
    <source>
        <dbReference type="ARBA" id="ARBA00022989"/>
    </source>
</evidence>
<evidence type="ECO:0000256" key="9">
    <source>
        <dbReference type="RuleBase" id="RU363032"/>
    </source>
</evidence>
<dbReference type="Pfam" id="PF00528">
    <property type="entry name" value="BPD_transp_1"/>
    <property type="match status" value="1"/>
</dbReference>
<dbReference type="GO" id="GO:0015031">
    <property type="term" value="P:protein transport"/>
    <property type="evidence" value="ECO:0007669"/>
    <property type="project" value="UniProtKB-KW"/>
</dbReference>
<keyword evidence="5" id="KW-0571">Peptide transport</keyword>
<evidence type="ECO:0000256" key="2">
    <source>
        <dbReference type="ARBA" id="ARBA00022448"/>
    </source>
</evidence>
<dbReference type="RefSeq" id="WP_068804117.1">
    <property type="nucleotide sequence ID" value="NZ_CP014671.1"/>
</dbReference>
<keyword evidence="3" id="KW-1003">Cell membrane</keyword>
<name>A0A1B1YTW8_9GAMM</name>
<feature type="transmembrane region" description="Helical" evidence="9">
    <location>
        <begin position="430"/>
        <end position="453"/>
    </location>
</feature>
<dbReference type="PANTHER" id="PTHR43386">
    <property type="entry name" value="OLIGOPEPTIDE TRANSPORT SYSTEM PERMEASE PROTEIN APPC"/>
    <property type="match status" value="1"/>
</dbReference>
<keyword evidence="7 9" id="KW-1133">Transmembrane helix</keyword>
<dbReference type="AlphaFoldDB" id="A0A1B1YTW8"/>
<feature type="transmembrane region" description="Helical" evidence="9">
    <location>
        <begin position="322"/>
        <end position="343"/>
    </location>
</feature>
<feature type="transmembrane region" description="Helical" evidence="9">
    <location>
        <begin position="246"/>
        <end position="269"/>
    </location>
</feature>
<feature type="domain" description="ABC transmembrane type-1" evidence="10">
    <location>
        <begin position="243"/>
        <end position="453"/>
    </location>
</feature>
<keyword evidence="6" id="KW-0653">Protein transport</keyword>
<keyword evidence="2 9" id="KW-0813">Transport</keyword>
<dbReference type="InterPro" id="IPR000515">
    <property type="entry name" value="MetI-like"/>
</dbReference>
<keyword evidence="12" id="KW-1185">Reference proteome</keyword>
<dbReference type="Gene3D" id="1.10.3720.10">
    <property type="entry name" value="MetI-like"/>
    <property type="match status" value="1"/>
</dbReference>
<proteinExistence type="inferred from homology"/>
<dbReference type="InterPro" id="IPR035906">
    <property type="entry name" value="MetI-like_sf"/>
</dbReference>